<feature type="compositionally biased region" description="Acidic residues" evidence="3">
    <location>
        <begin position="178"/>
        <end position="190"/>
    </location>
</feature>
<dbReference type="InterPro" id="IPR015915">
    <property type="entry name" value="Kelch-typ_b-propeller"/>
</dbReference>
<keyword evidence="5" id="KW-1185">Reference proteome</keyword>
<sequence>MVMEVSWKLLPALGMPPSPREAHVLLALDAHRVLLLGGGSVSPSLGPQQFNDAFVLDLKEQKWSFIPTKGEQPSPRTGFTAVLLADQRVLVFGGSSMVEGYTNDVFILDTKEWVWSKCHVSGLSPSPRDKHTACLLENKMYVFGGFGPLIGSANGDDNGSEEDGQDGSDRSDNQAMIESDDEESEEEDEDAAMSFTWFDDLYVLDVVSNIWQKVETTGLKPSPRAAHAAFITKVPGDSKIGRLVVFGGRDPVGRQNDMYSLDLQAMQWKKETSICPPARSFHSLVQLGDSLFAVCYGGVGASGEMFPGLEVLNVETMEWTSLKSSSGTWPSLRGASALVWNLNKEACQVIMFGGSCSIEDRDPLYFNDCYIFDMSSLLKGV</sequence>
<keyword evidence="2" id="KW-0677">Repeat</keyword>
<dbReference type="OMA" id="SHWAFTD"/>
<dbReference type="AlphaFoldDB" id="A0A8T2TV74"/>
<feature type="region of interest" description="Disordered" evidence="3">
    <location>
        <begin position="152"/>
        <end position="190"/>
    </location>
</feature>
<evidence type="ECO:0000313" key="4">
    <source>
        <dbReference type="EMBL" id="KAH7426318.1"/>
    </source>
</evidence>
<dbReference type="EMBL" id="CM035416">
    <property type="protein sequence ID" value="KAH7426318.1"/>
    <property type="molecule type" value="Genomic_DNA"/>
</dbReference>
<gene>
    <name evidence="4" type="ORF">KP509_11G095400</name>
</gene>
<evidence type="ECO:0000256" key="2">
    <source>
        <dbReference type="ARBA" id="ARBA00022737"/>
    </source>
</evidence>
<dbReference type="SUPFAM" id="SSF117281">
    <property type="entry name" value="Kelch motif"/>
    <property type="match status" value="2"/>
</dbReference>
<keyword evidence="1" id="KW-0880">Kelch repeat</keyword>
<comment type="caution">
    <text evidence="4">The sequence shown here is derived from an EMBL/GenBank/DDBJ whole genome shotgun (WGS) entry which is preliminary data.</text>
</comment>
<accession>A0A8T2TV74</accession>
<organism evidence="4 5">
    <name type="scientific">Ceratopteris richardii</name>
    <name type="common">Triangle waterfern</name>
    <dbReference type="NCBI Taxonomy" id="49495"/>
    <lineage>
        <taxon>Eukaryota</taxon>
        <taxon>Viridiplantae</taxon>
        <taxon>Streptophyta</taxon>
        <taxon>Embryophyta</taxon>
        <taxon>Tracheophyta</taxon>
        <taxon>Polypodiopsida</taxon>
        <taxon>Polypodiidae</taxon>
        <taxon>Polypodiales</taxon>
        <taxon>Pteridineae</taxon>
        <taxon>Pteridaceae</taxon>
        <taxon>Parkerioideae</taxon>
        <taxon>Ceratopteris</taxon>
    </lineage>
</organism>
<dbReference type="Proteomes" id="UP000825935">
    <property type="component" value="Chromosome 11"/>
</dbReference>
<protein>
    <submittedName>
        <fullName evidence="4">Uncharacterized protein</fullName>
    </submittedName>
</protein>
<dbReference type="PANTHER" id="PTHR46228:SF2">
    <property type="entry name" value="KELCH REPEAT PROTEIN (AFU_ORTHOLOGUE AFUA_4G14350)"/>
    <property type="match status" value="1"/>
</dbReference>
<dbReference type="OrthoDB" id="10251809at2759"/>
<name>A0A8T2TV74_CERRI</name>
<dbReference type="PANTHER" id="PTHR46228">
    <property type="entry name" value="KELCH DOMAIN-CONTAINING PROTEIN"/>
    <property type="match status" value="1"/>
</dbReference>
<dbReference type="Pfam" id="PF24681">
    <property type="entry name" value="Kelch_KLHDC2_KLHL20_DRC7"/>
    <property type="match status" value="2"/>
</dbReference>
<proteinExistence type="predicted"/>
<reference evidence="4" key="1">
    <citation type="submission" date="2021-08" db="EMBL/GenBank/DDBJ databases">
        <title>WGS assembly of Ceratopteris richardii.</title>
        <authorList>
            <person name="Marchant D.B."/>
            <person name="Chen G."/>
            <person name="Jenkins J."/>
            <person name="Shu S."/>
            <person name="Leebens-Mack J."/>
            <person name="Grimwood J."/>
            <person name="Schmutz J."/>
            <person name="Soltis P."/>
            <person name="Soltis D."/>
            <person name="Chen Z.-H."/>
        </authorList>
    </citation>
    <scope>NUCLEOTIDE SEQUENCE</scope>
    <source>
        <strain evidence="4">Whitten #5841</strain>
        <tissue evidence="4">Leaf</tissue>
    </source>
</reference>
<dbReference type="Gene3D" id="2.120.10.80">
    <property type="entry name" value="Kelch-type beta propeller"/>
    <property type="match status" value="2"/>
</dbReference>
<evidence type="ECO:0000256" key="3">
    <source>
        <dbReference type="SAM" id="MobiDB-lite"/>
    </source>
</evidence>
<evidence type="ECO:0000256" key="1">
    <source>
        <dbReference type="ARBA" id="ARBA00022441"/>
    </source>
</evidence>
<evidence type="ECO:0000313" key="5">
    <source>
        <dbReference type="Proteomes" id="UP000825935"/>
    </source>
</evidence>